<dbReference type="EMBL" id="JAMWBK010000004">
    <property type="protein sequence ID" value="KAJ8905597.1"/>
    <property type="molecule type" value="Genomic_DNA"/>
</dbReference>
<protein>
    <submittedName>
        <fullName evidence="1">Uncharacterized protein</fullName>
    </submittedName>
</protein>
<keyword evidence="2" id="KW-1185">Reference proteome</keyword>
<organism evidence="1 2">
    <name type="scientific">Rhodosorus marinus</name>
    <dbReference type="NCBI Taxonomy" id="101924"/>
    <lineage>
        <taxon>Eukaryota</taxon>
        <taxon>Rhodophyta</taxon>
        <taxon>Stylonematophyceae</taxon>
        <taxon>Stylonematales</taxon>
        <taxon>Stylonemataceae</taxon>
        <taxon>Rhodosorus</taxon>
    </lineage>
</organism>
<dbReference type="AlphaFoldDB" id="A0AAV8UWF6"/>
<proteinExistence type="predicted"/>
<evidence type="ECO:0000313" key="2">
    <source>
        <dbReference type="Proteomes" id="UP001157974"/>
    </source>
</evidence>
<name>A0AAV8UWF6_9RHOD</name>
<reference evidence="1 2" key="1">
    <citation type="journal article" date="2023" name="Nat. Commun.">
        <title>Origin of minicircular mitochondrial genomes in red algae.</title>
        <authorList>
            <person name="Lee Y."/>
            <person name="Cho C.H."/>
            <person name="Lee Y.M."/>
            <person name="Park S.I."/>
            <person name="Yang J.H."/>
            <person name="West J.A."/>
            <person name="Bhattacharya D."/>
            <person name="Yoon H.S."/>
        </authorList>
    </citation>
    <scope>NUCLEOTIDE SEQUENCE [LARGE SCALE GENOMIC DNA]</scope>
    <source>
        <strain evidence="1 2">CCMP1338</strain>
        <tissue evidence="1">Whole cell</tissue>
    </source>
</reference>
<sequence>MMMQQKPYMEKLLKNYELEENKSVDSPALTSKPEQQQLVKPTMDAYNYPMRALIGCLSFVAHRTLPDIPSAVRILAMRMHVPIREDWVAARLGS</sequence>
<dbReference type="Proteomes" id="UP001157974">
    <property type="component" value="Unassembled WGS sequence"/>
</dbReference>
<evidence type="ECO:0000313" key="1">
    <source>
        <dbReference type="EMBL" id="KAJ8905597.1"/>
    </source>
</evidence>
<comment type="caution">
    <text evidence="1">The sequence shown here is derived from an EMBL/GenBank/DDBJ whole genome shotgun (WGS) entry which is preliminary data.</text>
</comment>
<gene>
    <name evidence="1" type="ORF">NDN08_002103</name>
</gene>
<accession>A0AAV8UWF6</accession>